<reference evidence="3" key="1">
    <citation type="journal article" date="2023" name="Mol. Phylogenet. Evol.">
        <title>Genome-scale phylogeny and comparative genomics of the fungal order Sordariales.</title>
        <authorList>
            <person name="Hensen N."/>
            <person name="Bonometti L."/>
            <person name="Westerberg I."/>
            <person name="Brannstrom I.O."/>
            <person name="Guillou S."/>
            <person name="Cros-Aarteil S."/>
            <person name="Calhoun S."/>
            <person name="Haridas S."/>
            <person name="Kuo A."/>
            <person name="Mondo S."/>
            <person name="Pangilinan J."/>
            <person name="Riley R."/>
            <person name="LaButti K."/>
            <person name="Andreopoulos B."/>
            <person name="Lipzen A."/>
            <person name="Chen C."/>
            <person name="Yan M."/>
            <person name="Daum C."/>
            <person name="Ng V."/>
            <person name="Clum A."/>
            <person name="Steindorff A."/>
            <person name="Ohm R.A."/>
            <person name="Martin F."/>
            <person name="Silar P."/>
            <person name="Natvig D.O."/>
            <person name="Lalanne C."/>
            <person name="Gautier V."/>
            <person name="Ament-Velasquez S.L."/>
            <person name="Kruys A."/>
            <person name="Hutchinson M.I."/>
            <person name="Powell A.J."/>
            <person name="Barry K."/>
            <person name="Miller A.N."/>
            <person name="Grigoriev I.V."/>
            <person name="Debuchy R."/>
            <person name="Gladieux P."/>
            <person name="Hiltunen Thoren M."/>
            <person name="Johannesson H."/>
        </authorList>
    </citation>
    <scope>NUCLEOTIDE SEQUENCE [LARGE SCALE GENOMIC DNA]</scope>
    <source>
        <strain evidence="3">CBS 340.73</strain>
    </source>
</reference>
<dbReference type="EMBL" id="MU853825">
    <property type="protein sequence ID" value="KAK3938656.1"/>
    <property type="molecule type" value="Genomic_DNA"/>
</dbReference>
<comment type="caution">
    <text evidence="2">The sequence shown here is derived from an EMBL/GenBank/DDBJ whole genome shotgun (WGS) entry which is preliminary data.</text>
</comment>
<evidence type="ECO:0000256" key="1">
    <source>
        <dbReference type="SAM" id="MobiDB-lite"/>
    </source>
</evidence>
<evidence type="ECO:0000313" key="3">
    <source>
        <dbReference type="Proteomes" id="UP001303473"/>
    </source>
</evidence>
<name>A0AAN6N3S8_9PEZI</name>
<evidence type="ECO:0000313" key="2">
    <source>
        <dbReference type="EMBL" id="KAK3938656.1"/>
    </source>
</evidence>
<dbReference type="AlphaFoldDB" id="A0AAN6N3S8"/>
<dbReference type="Proteomes" id="UP001303473">
    <property type="component" value="Unassembled WGS sequence"/>
</dbReference>
<protein>
    <submittedName>
        <fullName evidence="2">Uncharacterized protein</fullName>
    </submittedName>
</protein>
<proteinExistence type="predicted"/>
<sequence>MIQHIRPPTTQFMTRPTRAGADQMRRHEGKVKTAQHQAAGSTPLLPVEHLGLSTIVFSSSPPTPTRTHQTNTVSPKTASSSKTVSFKLLLTAAVAICRVAADFSDAYEKPSAELMAALQSPPAPDYDASAAAAAPAKRTVYGDPYRGYSCCSQYPGSGVPQQTSCTANNCYRSWLDARPDSPGFHCPSYGFALCCVWYSLTPGQRSWVVYSGTANIVAPWSTKCGTGGPFSYPSDADVQTVVGKIDKVCGCTLKHQISVSLPNAYYDLNPHTNFFSDPACQVQQD</sequence>
<keyword evidence="3" id="KW-1185">Reference proteome</keyword>
<organism evidence="2 3">
    <name type="scientific">Diplogelasinospora grovesii</name>
    <dbReference type="NCBI Taxonomy" id="303347"/>
    <lineage>
        <taxon>Eukaryota</taxon>
        <taxon>Fungi</taxon>
        <taxon>Dikarya</taxon>
        <taxon>Ascomycota</taxon>
        <taxon>Pezizomycotina</taxon>
        <taxon>Sordariomycetes</taxon>
        <taxon>Sordariomycetidae</taxon>
        <taxon>Sordariales</taxon>
        <taxon>Diplogelasinosporaceae</taxon>
        <taxon>Diplogelasinospora</taxon>
    </lineage>
</organism>
<gene>
    <name evidence="2" type="ORF">QBC46DRAFT_343358</name>
</gene>
<feature type="region of interest" description="Disordered" evidence="1">
    <location>
        <begin position="58"/>
        <end position="78"/>
    </location>
</feature>
<accession>A0AAN6N3S8</accession>